<keyword evidence="3" id="KW-1185">Reference proteome</keyword>
<dbReference type="InterPro" id="IPR050801">
    <property type="entry name" value="Ca-Dep_Lectins_ImmuneDev"/>
</dbReference>
<dbReference type="Proteomes" id="UP000762676">
    <property type="component" value="Unassembled WGS sequence"/>
</dbReference>
<dbReference type="PANTHER" id="PTHR22801:SF63">
    <property type="entry name" value="C-TYPE LECTIN DOMAIN-CONTAINING PROTEIN"/>
    <property type="match status" value="1"/>
</dbReference>
<dbReference type="Pfam" id="PF00059">
    <property type="entry name" value="Lectin_C"/>
    <property type="match status" value="1"/>
</dbReference>
<organism evidence="2 3">
    <name type="scientific">Elysia marginata</name>
    <dbReference type="NCBI Taxonomy" id="1093978"/>
    <lineage>
        <taxon>Eukaryota</taxon>
        <taxon>Metazoa</taxon>
        <taxon>Spiralia</taxon>
        <taxon>Lophotrochozoa</taxon>
        <taxon>Mollusca</taxon>
        <taxon>Gastropoda</taxon>
        <taxon>Heterobranchia</taxon>
        <taxon>Euthyneura</taxon>
        <taxon>Panpulmonata</taxon>
        <taxon>Sacoglossa</taxon>
        <taxon>Placobranchoidea</taxon>
        <taxon>Plakobranchidae</taxon>
        <taxon>Elysia</taxon>
    </lineage>
</organism>
<evidence type="ECO:0000259" key="1">
    <source>
        <dbReference type="PROSITE" id="PS50041"/>
    </source>
</evidence>
<reference evidence="2 3" key="1">
    <citation type="journal article" date="2021" name="Elife">
        <title>Chloroplast acquisition without the gene transfer in kleptoplastic sea slugs, Plakobranchus ocellatus.</title>
        <authorList>
            <person name="Maeda T."/>
            <person name="Takahashi S."/>
            <person name="Yoshida T."/>
            <person name="Shimamura S."/>
            <person name="Takaki Y."/>
            <person name="Nagai Y."/>
            <person name="Toyoda A."/>
            <person name="Suzuki Y."/>
            <person name="Arimoto A."/>
            <person name="Ishii H."/>
            <person name="Satoh N."/>
            <person name="Nishiyama T."/>
            <person name="Hasebe M."/>
            <person name="Maruyama T."/>
            <person name="Minagawa J."/>
            <person name="Obokata J."/>
            <person name="Shigenobu S."/>
        </authorList>
    </citation>
    <scope>NUCLEOTIDE SEQUENCE [LARGE SCALE GENOMIC DNA]</scope>
</reference>
<proteinExistence type="predicted"/>
<dbReference type="SUPFAM" id="SSF56436">
    <property type="entry name" value="C-type lectin-like"/>
    <property type="match status" value="1"/>
</dbReference>
<dbReference type="PANTHER" id="PTHR22801">
    <property type="entry name" value="LITHOSTATHINE"/>
    <property type="match status" value="1"/>
</dbReference>
<feature type="domain" description="C-type lectin" evidence="1">
    <location>
        <begin position="8"/>
        <end position="81"/>
    </location>
</feature>
<dbReference type="AlphaFoldDB" id="A0AAV4HC44"/>
<dbReference type="EMBL" id="BMAT01001936">
    <property type="protein sequence ID" value="GFR95798.1"/>
    <property type="molecule type" value="Genomic_DNA"/>
</dbReference>
<sequence length="180" mass="20371">MPKTKPINDFLIQEMRRRDYHGPMWIGMHDSVDEGVWTWEDGSDVVSWGNMISDGWFRGIHDCMALNSKDGNWQEYRCTEEHSLKQFFGQRKPPLWPSGKTLVQRPGGAGSIPDRVKPRTLKLVLAADPPNVWLYGLSAKSGRPRCQDNVTGCGVCKRFIHHSVAARFQFVPSAVSDITS</sequence>
<evidence type="ECO:0000313" key="2">
    <source>
        <dbReference type="EMBL" id="GFR95798.1"/>
    </source>
</evidence>
<name>A0AAV4HC44_9GAST</name>
<dbReference type="Gene3D" id="3.10.100.10">
    <property type="entry name" value="Mannose-Binding Protein A, subunit A"/>
    <property type="match status" value="1"/>
</dbReference>
<dbReference type="PROSITE" id="PS50041">
    <property type="entry name" value="C_TYPE_LECTIN_2"/>
    <property type="match status" value="1"/>
</dbReference>
<accession>A0AAV4HC44</accession>
<comment type="caution">
    <text evidence="2">The sequence shown here is derived from an EMBL/GenBank/DDBJ whole genome shotgun (WGS) entry which is preliminary data.</text>
</comment>
<dbReference type="InterPro" id="IPR001304">
    <property type="entry name" value="C-type_lectin-like"/>
</dbReference>
<protein>
    <recommendedName>
        <fullName evidence="1">C-type lectin domain-containing protein</fullName>
    </recommendedName>
</protein>
<gene>
    <name evidence="2" type="ORF">ElyMa_000952800</name>
</gene>
<dbReference type="InterPro" id="IPR016187">
    <property type="entry name" value="CTDL_fold"/>
</dbReference>
<dbReference type="CDD" id="cd00037">
    <property type="entry name" value="CLECT"/>
    <property type="match status" value="1"/>
</dbReference>
<dbReference type="InterPro" id="IPR016186">
    <property type="entry name" value="C-type_lectin-like/link_sf"/>
</dbReference>
<evidence type="ECO:0000313" key="3">
    <source>
        <dbReference type="Proteomes" id="UP000762676"/>
    </source>
</evidence>